<feature type="region of interest" description="Disordered" evidence="1">
    <location>
        <begin position="1"/>
        <end position="68"/>
    </location>
</feature>
<evidence type="ECO:0000313" key="3">
    <source>
        <dbReference type="Proteomes" id="UP001321473"/>
    </source>
</evidence>
<evidence type="ECO:0000313" key="2">
    <source>
        <dbReference type="EMBL" id="KAK8761975.1"/>
    </source>
</evidence>
<feature type="compositionally biased region" description="Polar residues" evidence="1">
    <location>
        <begin position="53"/>
        <end position="66"/>
    </location>
</feature>
<reference evidence="2 3" key="1">
    <citation type="journal article" date="2023" name="Arcadia Sci">
        <title>De novo assembly of a long-read Amblyomma americanum tick genome.</title>
        <authorList>
            <person name="Chou S."/>
            <person name="Poskanzer K.E."/>
            <person name="Rollins M."/>
            <person name="Thuy-Boun P.S."/>
        </authorList>
    </citation>
    <scope>NUCLEOTIDE SEQUENCE [LARGE SCALE GENOMIC DNA]</scope>
    <source>
        <strain evidence="2">F_SG_1</strain>
        <tissue evidence="2">Salivary glands</tissue>
    </source>
</reference>
<dbReference type="EMBL" id="JARKHS020030592">
    <property type="protein sequence ID" value="KAK8761975.1"/>
    <property type="molecule type" value="Genomic_DNA"/>
</dbReference>
<accession>A0AAQ4DHN5</accession>
<gene>
    <name evidence="2" type="ORF">V5799_026758</name>
</gene>
<dbReference type="AlphaFoldDB" id="A0AAQ4DHN5"/>
<protein>
    <submittedName>
        <fullName evidence="2">Uncharacterized protein</fullName>
    </submittedName>
</protein>
<organism evidence="2 3">
    <name type="scientific">Amblyomma americanum</name>
    <name type="common">Lone star tick</name>
    <dbReference type="NCBI Taxonomy" id="6943"/>
    <lineage>
        <taxon>Eukaryota</taxon>
        <taxon>Metazoa</taxon>
        <taxon>Ecdysozoa</taxon>
        <taxon>Arthropoda</taxon>
        <taxon>Chelicerata</taxon>
        <taxon>Arachnida</taxon>
        <taxon>Acari</taxon>
        <taxon>Parasitiformes</taxon>
        <taxon>Ixodida</taxon>
        <taxon>Ixodoidea</taxon>
        <taxon>Ixodidae</taxon>
        <taxon>Amblyomminae</taxon>
        <taxon>Amblyomma</taxon>
    </lineage>
</organism>
<proteinExistence type="predicted"/>
<sequence>MASAPSIGSLGGRTSIEVHGEDITPEEAEGWSASGKRIKQIMAGKENGESAAITRQSRPKTGTSSAKRVAASITKAARMPIDMPKEDTKIVMRPRGGLNVARTEVSIIMSAVMTVARVTKEEAKADTICTNAQRNTIVVSTPDERRATLYFKVKALNIGDRTYEISAYRTAPDGTVKGVIRGIAAEDTPEETAENIVNPRNPLAVEAHRIGNTTTVIVLFAGQNVPNYVKYGSILDRCGLYPKHFDVYRQCSKVVHRRDVCPNPNTRVCFGCGIVNPSEDHKRECKPKCKLCGGKNPTGERECKNKYKMPYVVKKRQWERKMEAMQQQPDPESFSPLRAPSAERPRRDSRQRDSSRKRDNSKGGKSASRHRPLQSRERVASAEAVKANMAEKGQPPAQNAAKIQEENGVLKP</sequence>
<feature type="compositionally biased region" description="Basic and acidic residues" evidence="1">
    <location>
        <begin position="341"/>
        <end position="362"/>
    </location>
</feature>
<keyword evidence="3" id="KW-1185">Reference proteome</keyword>
<feature type="region of interest" description="Disordered" evidence="1">
    <location>
        <begin position="320"/>
        <end position="412"/>
    </location>
</feature>
<comment type="caution">
    <text evidence="2">The sequence shown here is derived from an EMBL/GenBank/DDBJ whole genome shotgun (WGS) entry which is preliminary data.</text>
</comment>
<evidence type="ECO:0000256" key="1">
    <source>
        <dbReference type="SAM" id="MobiDB-lite"/>
    </source>
</evidence>
<dbReference type="Proteomes" id="UP001321473">
    <property type="component" value="Unassembled WGS sequence"/>
</dbReference>
<name>A0AAQ4DHN5_AMBAM</name>